<keyword evidence="2" id="KW-1133">Transmembrane helix</keyword>
<dbReference type="InterPro" id="IPR045339">
    <property type="entry name" value="DUF6534"/>
</dbReference>
<gene>
    <name evidence="4" type="ORF">HYDPIDRAFT_33174</name>
</gene>
<dbReference type="AlphaFoldDB" id="A0A0C9W9E7"/>
<name>A0A0C9W9E7_9AGAM</name>
<sequence>MSSTSLPIPPALFPPVNLSSTIGTGYWGLIVASVLLGCTMLQVYFYFRNNKDGWGLKSLVITLCAASALDTLSWAFFAYVYYYYLVKNFGNDLVLLNIPWPFGAEVFVEVVAAYLSQLFFAWQIYGFNKKSWPISAVIATFATVAFGSGIAVGVYSVQDVAVNSIGSKTTSVVTDINKGFATACDIVCQVLSYASDEFNLNPPFTRTNSMITLLIIYIVNRGVLLTLVQGTDLLLFVCAPNQDTWVPFHMCLSKVYVNTLLAMLNARSTILKNDFSSISLGETQSSSNYSSEQRPTFTSHIPTIETTLSRKVYPFTKDSKESFHGQSGVFQILAVSSGTEHEPQKIGLRSKGVPPTTKPIICPFFGEMNSTSVPLLFPPLDLSTSVGPSYWALLIISIFLGCTELQTYFYFRNYNDGWPLKSLVAFMCTADNLGWAFLVQAYYSILVKNFGNPLAILTIPMGFAASDYVTMCIELAAQLFFASQVYGVHRQGSWPAYATIIVFAIASFGVAILSTGSPSAASVASRKVQILNDINVATSLICDAVAAGAMCFYLTVSRTNVARTNSVISSLILYVVNRGILLAVVQGANLILYIYSPSKDYWIPVHMLVGKIYTNTLLAMLNARSTLRDKMNDRLALTELQKSARGRRPFNSDRSSTMFTPAGSQETMGKRHSLRGPSDDWQDIPRFVDIKSGGATEEELEGPAFAV</sequence>
<feature type="transmembrane region" description="Helical" evidence="2">
    <location>
        <begin position="102"/>
        <end position="122"/>
    </location>
</feature>
<keyword evidence="2" id="KW-0812">Transmembrane</keyword>
<organism evidence="4 5">
    <name type="scientific">Hydnomerulius pinastri MD-312</name>
    <dbReference type="NCBI Taxonomy" id="994086"/>
    <lineage>
        <taxon>Eukaryota</taxon>
        <taxon>Fungi</taxon>
        <taxon>Dikarya</taxon>
        <taxon>Basidiomycota</taxon>
        <taxon>Agaricomycotina</taxon>
        <taxon>Agaricomycetes</taxon>
        <taxon>Agaricomycetidae</taxon>
        <taxon>Boletales</taxon>
        <taxon>Boletales incertae sedis</taxon>
        <taxon>Leucogyrophana</taxon>
    </lineage>
</organism>
<feature type="transmembrane region" description="Helical" evidence="2">
    <location>
        <begin position="494"/>
        <end position="514"/>
    </location>
</feature>
<keyword evidence="5" id="KW-1185">Reference proteome</keyword>
<feature type="domain" description="DUF6534" evidence="3">
    <location>
        <begin position="183"/>
        <end position="268"/>
    </location>
</feature>
<feature type="compositionally biased region" description="Polar residues" evidence="1">
    <location>
        <begin position="652"/>
        <end position="667"/>
    </location>
</feature>
<feature type="transmembrane region" description="Helical" evidence="2">
    <location>
        <begin position="455"/>
        <end position="482"/>
    </location>
</feature>
<feature type="transmembrane region" description="Helical" evidence="2">
    <location>
        <begin position="26"/>
        <end position="47"/>
    </location>
</feature>
<dbReference type="Proteomes" id="UP000053820">
    <property type="component" value="Unassembled WGS sequence"/>
</dbReference>
<feature type="transmembrane region" description="Helical" evidence="2">
    <location>
        <begin position="601"/>
        <end position="621"/>
    </location>
</feature>
<evidence type="ECO:0000313" key="4">
    <source>
        <dbReference type="EMBL" id="KIJ59487.1"/>
    </source>
</evidence>
<feature type="transmembrane region" description="Helical" evidence="2">
    <location>
        <begin position="534"/>
        <end position="556"/>
    </location>
</feature>
<feature type="transmembrane region" description="Helical" evidence="2">
    <location>
        <begin position="134"/>
        <end position="155"/>
    </location>
</feature>
<accession>A0A0C9W9E7</accession>
<dbReference type="EMBL" id="KN839887">
    <property type="protein sequence ID" value="KIJ59487.1"/>
    <property type="molecule type" value="Genomic_DNA"/>
</dbReference>
<dbReference type="Pfam" id="PF20152">
    <property type="entry name" value="DUF6534"/>
    <property type="match status" value="2"/>
</dbReference>
<evidence type="ECO:0000256" key="2">
    <source>
        <dbReference type="SAM" id="Phobius"/>
    </source>
</evidence>
<feature type="transmembrane region" description="Helical" evidence="2">
    <location>
        <begin position="423"/>
        <end position="443"/>
    </location>
</feature>
<reference evidence="4 5" key="1">
    <citation type="submission" date="2014-04" db="EMBL/GenBank/DDBJ databases">
        <title>Evolutionary Origins and Diversification of the Mycorrhizal Mutualists.</title>
        <authorList>
            <consortium name="DOE Joint Genome Institute"/>
            <consortium name="Mycorrhizal Genomics Consortium"/>
            <person name="Kohler A."/>
            <person name="Kuo A."/>
            <person name="Nagy L.G."/>
            <person name="Floudas D."/>
            <person name="Copeland A."/>
            <person name="Barry K.W."/>
            <person name="Cichocki N."/>
            <person name="Veneault-Fourrey C."/>
            <person name="LaButti K."/>
            <person name="Lindquist E.A."/>
            <person name="Lipzen A."/>
            <person name="Lundell T."/>
            <person name="Morin E."/>
            <person name="Murat C."/>
            <person name="Riley R."/>
            <person name="Ohm R."/>
            <person name="Sun H."/>
            <person name="Tunlid A."/>
            <person name="Henrissat B."/>
            <person name="Grigoriev I.V."/>
            <person name="Hibbett D.S."/>
            <person name="Martin F."/>
        </authorList>
    </citation>
    <scope>NUCLEOTIDE SEQUENCE [LARGE SCALE GENOMIC DNA]</scope>
    <source>
        <strain evidence="4 5">MD-312</strain>
    </source>
</reference>
<feature type="transmembrane region" description="Helical" evidence="2">
    <location>
        <begin position="568"/>
        <end position="595"/>
    </location>
</feature>
<feature type="transmembrane region" description="Helical" evidence="2">
    <location>
        <begin position="390"/>
        <end position="411"/>
    </location>
</feature>
<feature type="region of interest" description="Disordered" evidence="1">
    <location>
        <begin position="644"/>
        <end position="684"/>
    </location>
</feature>
<keyword evidence="2" id="KW-0472">Membrane</keyword>
<feature type="domain" description="DUF6534" evidence="3">
    <location>
        <begin position="539"/>
        <end position="625"/>
    </location>
</feature>
<evidence type="ECO:0000259" key="3">
    <source>
        <dbReference type="Pfam" id="PF20152"/>
    </source>
</evidence>
<proteinExistence type="predicted"/>
<evidence type="ECO:0000256" key="1">
    <source>
        <dbReference type="SAM" id="MobiDB-lite"/>
    </source>
</evidence>
<feature type="transmembrane region" description="Helical" evidence="2">
    <location>
        <begin position="59"/>
        <end position="82"/>
    </location>
</feature>
<dbReference type="HOGENOM" id="CLU_446211_0_0_1"/>
<evidence type="ECO:0000313" key="5">
    <source>
        <dbReference type="Proteomes" id="UP000053820"/>
    </source>
</evidence>
<protein>
    <recommendedName>
        <fullName evidence="3">DUF6534 domain-containing protein</fullName>
    </recommendedName>
</protein>
<dbReference type="PANTHER" id="PTHR40465">
    <property type="entry name" value="CHROMOSOME 1, WHOLE GENOME SHOTGUN SEQUENCE"/>
    <property type="match status" value="1"/>
</dbReference>
<dbReference type="OrthoDB" id="3214861at2759"/>
<dbReference type="PANTHER" id="PTHR40465:SF1">
    <property type="entry name" value="DUF6534 DOMAIN-CONTAINING PROTEIN"/>
    <property type="match status" value="1"/>
</dbReference>